<dbReference type="Gene3D" id="3.10.129.10">
    <property type="entry name" value="Hotdog Thioesterase"/>
    <property type="match status" value="1"/>
</dbReference>
<name>A0A077WC68_9FUNG</name>
<dbReference type="CDD" id="cd03443">
    <property type="entry name" value="PaaI_thioesterase"/>
    <property type="match status" value="1"/>
</dbReference>
<dbReference type="InterPro" id="IPR006683">
    <property type="entry name" value="Thioestr_dom"/>
</dbReference>
<organism evidence="2">
    <name type="scientific">Lichtheimia ramosa</name>
    <dbReference type="NCBI Taxonomy" id="688394"/>
    <lineage>
        <taxon>Eukaryota</taxon>
        <taxon>Fungi</taxon>
        <taxon>Fungi incertae sedis</taxon>
        <taxon>Mucoromycota</taxon>
        <taxon>Mucoromycotina</taxon>
        <taxon>Mucoromycetes</taxon>
        <taxon>Mucorales</taxon>
        <taxon>Lichtheimiaceae</taxon>
        <taxon>Lichtheimia</taxon>
    </lineage>
</organism>
<dbReference type="SUPFAM" id="SSF54637">
    <property type="entry name" value="Thioesterase/thiol ester dehydrase-isomerase"/>
    <property type="match status" value="1"/>
</dbReference>
<gene>
    <name evidence="2" type="ORF">LRAMOSA07525</name>
</gene>
<dbReference type="Pfam" id="PF03061">
    <property type="entry name" value="4HBT"/>
    <property type="match status" value="1"/>
</dbReference>
<accession>A0A077WC68</accession>
<dbReference type="AlphaFoldDB" id="A0A077WC68"/>
<protein>
    <recommendedName>
        <fullName evidence="1">Thioesterase domain-containing protein</fullName>
    </recommendedName>
</protein>
<evidence type="ECO:0000259" key="1">
    <source>
        <dbReference type="Pfam" id="PF03061"/>
    </source>
</evidence>
<evidence type="ECO:0000313" key="2">
    <source>
        <dbReference type="EMBL" id="CDS04995.1"/>
    </source>
</evidence>
<dbReference type="PANTHER" id="PTHR47260">
    <property type="entry name" value="UPF0644 PROTEIN PB2B4.06"/>
    <property type="match status" value="1"/>
</dbReference>
<feature type="domain" description="Thioesterase" evidence="1">
    <location>
        <begin position="209"/>
        <end position="281"/>
    </location>
</feature>
<dbReference type="PANTHER" id="PTHR47260:SF1">
    <property type="entry name" value="UPF0644 PROTEIN PB2B4.06"/>
    <property type="match status" value="1"/>
</dbReference>
<dbReference type="InterPro" id="IPR052061">
    <property type="entry name" value="PTE-AB_protein"/>
</dbReference>
<proteinExistence type="predicted"/>
<dbReference type="EMBL" id="LK023315">
    <property type="protein sequence ID" value="CDS04995.1"/>
    <property type="molecule type" value="Genomic_DNA"/>
</dbReference>
<sequence>MRAIDCQSRLFFFLLHNQSYQAQAFMQLRLLSQITRSKKLPCSSFAAAIANHRLCLTNQKPLKRPFSSILIRAHRPRMPEATESLLPSINLSASKHVAAAAVETMNGHGPHAELAAAESDQGPFTPEQEALFEQQQSLAIVQELRKAPEWFEVVAYGHLSDSARARSLTASTLRGDGKIALRPLKFFNESKTECVIVAHLGRNLCGHEGIVHGGLLATLLDEHLAYITLPSLPNYTGFTANLTVDYRKPVKADQWIVVRGKFDRVEGRKAYANAWIETADDATLLTEARALYVSPRMDKKPTQS</sequence>
<dbReference type="InterPro" id="IPR029069">
    <property type="entry name" value="HotDog_dom_sf"/>
</dbReference>
<dbReference type="OrthoDB" id="506431at2759"/>
<reference evidence="2" key="1">
    <citation type="journal article" date="2014" name="Genome Announc.">
        <title>De novo whole-genome sequence and genome annotation of Lichtheimia ramosa.</title>
        <authorList>
            <person name="Linde J."/>
            <person name="Schwartze V."/>
            <person name="Binder U."/>
            <person name="Lass-Florl C."/>
            <person name="Voigt K."/>
            <person name="Horn F."/>
        </authorList>
    </citation>
    <scope>NUCLEOTIDE SEQUENCE</scope>
    <source>
        <strain evidence="2">JMRC FSU:6197</strain>
    </source>
</reference>